<sequence>MTKSKHKTDKEVENQSPIETNMPVEENLTANEESENAAAEASEAAEGADAISAESEVLSEKIAEWKDRYLRLTAEYDNYRKRTLKEREELVRTAGEGLIKDVLVVVDDFERALLALEKLSDTAGFDGINLIYDKLMSMLKSKGVTVINRVGEPFDTDFEEAITKFPAPTPEQKGTVIDVVQKGYLLNGKVIRYAKVVVGE</sequence>
<accession>A0A4V2RQW2</accession>
<proteinExistence type="inferred from homology"/>
<evidence type="ECO:0000313" key="8">
    <source>
        <dbReference type="Proteomes" id="UP000294830"/>
    </source>
</evidence>
<comment type="function">
    <text evidence="3">Participates actively in the response to hyperosmotic and heat shock by preventing the aggregation of stress-denatured proteins, in association with DnaK and GrpE. It is the nucleotide exchange factor for DnaK and may function as a thermosensor. Unfolded proteins bind initially to DnaJ; upon interaction with the DnaJ-bound protein, DnaK hydrolyzes its bound ATP, resulting in the formation of a stable complex. GrpE releases ADP from DnaK; ATP binding to DnaK triggers the release of the substrate protein, thus completing the reaction cycle. Several rounds of ATP-dependent interactions between DnaJ, DnaK and GrpE are required for fully efficient folding.</text>
</comment>
<dbReference type="PANTHER" id="PTHR21237">
    <property type="entry name" value="GRPE PROTEIN"/>
    <property type="match status" value="1"/>
</dbReference>
<evidence type="ECO:0000256" key="6">
    <source>
        <dbReference type="SAM" id="MobiDB-lite"/>
    </source>
</evidence>
<dbReference type="GO" id="GO:0042803">
    <property type="term" value="F:protein homodimerization activity"/>
    <property type="evidence" value="ECO:0007669"/>
    <property type="project" value="InterPro"/>
</dbReference>
<dbReference type="EMBL" id="SLWB01000001">
    <property type="protein sequence ID" value="TCN73121.1"/>
    <property type="molecule type" value="Genomic_DNA"/>
</dbReference>
<evidence type="ECO:0000256" key="1">
    <source>
        <dbReference type="ARBA" id="ARBA00009054"/>
    </source>
</evidence>
<comment type="subunit">
    <text evidence="3">Homodimer.</text>
</comment>
<gene>
    <name evidence="3" type="primary">grpE</name>
    <name evidence="7" type="ORF">CLV25_101339</name>
</gene>
<keyword evidence="3" id="KW-0346">Stress response</keyword>
<feature type="coiled-coil region" evidence="5">
    <location>
        <begin position="55"/>
        <end position="82"/>
    </location>
</feature>
<comment type="caution">
    <text evidence="7">The sequence shown here is derived from an EMBL/GenBank/DDBJ whole genome shotgun (WGS) entry which is preliminary data.</text>
</comment>
<feature type="compositionally biased region" description="Low complexity" evidence="6">
    <location>
        <begin position="25"/>
        <end position="50"/>
    </location>
</feature>
<dbReference type="GO" id="GO:0000774">
    <property type="term" value="F:adenyl-nucleotide exchange factor activity"/>
    <property type="evidence" value="ECO:0007669"/>
    <property type="project" value="InterPro"/>
</dbReference>
<name>A0A4V2RQW2_9BACT</name>
<evidence type="ECO:0000256" key="2">
    <source>
        <dbReference type="ARBA" id="ARBA00023186"/>
    </source>
</evidence>
<dbReference type="Proteomes" id="UP000294830">
    <property type="component" value="Unassembled WGS sequence"/>
</dbReference>
<dbReference type="PANTHER" id="PTHR21237:SF23">
    <property type="entry name" value="GRPE PROTEIN HOMOLOG, MITOCHONDRIAL"/>
    <property type="match status" value="1"/>
</dbReference>
<dbReference type="SUPFAM" id="SSF51064">
    <property type="entry name" value="Head domain of nucleotide exchange factor GrpE"/>
    <property type="match status" value="1"/>
</dbReference>
<keyword evidence="3" id="KW-0963">Cytoplasm</keyword>
<dbReference type="InterPro" id="IPR009012">
    <property type="entry name" value="GrpE_head"/>
</dbReference>
<dbReference type="GO" id="GO:0005737">
    <property type="term" value="C:cytoplasm"/>
    <property type="evidence" value="ECO:0007669"/>
    <property type="project" value="UniProtKB-SubCell"/>
</dbReference>
<dbReference type="AlphaFoldDB" id="A0A4V2RQW2"/>
<evidence type="ECO:0000256" key="5">
    <source>
        <dbReference type="SAM" id="Coils"/>
    </source>
</evidence>
<organism evidence="7 8">
    <name type="scientific">Acetobacteroides hydrogenigenes</name>
    <dbReference type="NCBI Taxonomy" id="979970"/>
    <lineage>
        <taxon>Bacteria</taxon>
        <taxon>Pseudomonadati</taxon>
        <taxon>Bacteroidota</taxon>
        <taxon>Bacteroidia</taxon>
        <taxon>Bacteroidales</taxon>
        <taxon>Rikenellaceae</taxon>
        <taxon>Acetobacteroides</taxon>
    </lineage>
</organism>
<dbReference type="GO" id="GO:0051082">
    <property type="term" value="F:unfolded protein binding"/>
    <property type="evidence" value="ECO:0007669"/>
    <property type="project" value="TreeGrafter"/>
</dbReference>
<dbReference type="CDD" id="cd00446">
    <property type="entry name" value="GrpE"/>
    <property type="match status" value="1"/>
</dbReference>
<evidence type="ECO:0000256" key="4">
    <source>
        <dbReference type="RuleBase" id="RU004478"/>
    </source>
</evidence>
<dbReference type="Pfam" id="PF01025">
    <property type="entry name" value="GrpE"/>
    <property type="match status" value="1"/>
</dbReference>
<comment type="similarity">
    <text evidence="1 3 4">Belongs to the GrpE family.</text>
</comment>
<keyword evidence="5" id="KW-0175">Coiled coil</keyword>
<dbReference type="SUPFAM" id="SSF58014">
    <property type="entry name" value="Coiled-coil domain of nucleotide exchange factor GrpE"/>
    <property type="match status" value="1"/>
</dbReference>
<dbReference type="GO" id="GO:0006457">
    <property type="term" value="P:protein folding"/>
    <property type="evidence" value="ECO:0007669"/>
    <property type="project" value="InterPro"/>
</dbReference>
<dbReference type="RefSeq" id="WP_243649579.1">
    <property type="nucleotide sequence ID" value="NZ_SLWB01000001.1"/>
</dbReference>
<dbReference type="Gene3D" id="3.90.20.20">
    <property type="match status" value="1"/>
</dbReference>
<protein>
    <recommendedName>
        <fullName evidence="3">Protein GrpE</fullName>
    </recommendedName>
    <alternativeName>
        <fullName evidence="3">HSP-70 cofactor</fullName>
    </alternativeName>
</protein>
<dbReference type="Gene3D" id="2.30.22.10">
    <property type="entry name" value="Head domain of nucleotide exchange factor GrpE"/>
    <property type="match status" value="1"/>
</dbReference>
<dbReference type="GO" id="GO:0051087">
    <property type="term" value="F:protein-folding chaperone binding"/>
    <property type="evidence" value="ECO:0007669"/>
    <property type="project" value="InterPro"/>
</dbReference>
<comment type="subcellular location">
    <subcellularLocation>
        <location evidence="3">Cytoplasm</location>
    </subcellularLocation>
</comment>
<keyword evidence="2 3" id="KW-0143">Chaperone</keyword>
<feature type="region of interest" description="Disordered" evidence="6">
    <location>
        <begin position="1"/>
        <end position="50"/>
    </location>
</feature>
<reference evidence="7 8" key="1">
    <citation type="submission" date="2019-03" db="EMBL/GenBank/DDBJ databases">
        <title>Genomic Encyclopedia of Archaeal and Bacterial Type Strains, Phase II (KMG-II): from individual species to whole genera.</title>
        <authorList>
            <person name="Goeker M."/>
        </authorList>
    </citation>
    <scope>NUCLEOTIDE SEQUENCE [LARGE SCALE GENOMIC DNA]</scope>
    <source>
        <strain evidence="7 8">RL-C</strain>
    </source>
</reference>
<dbReference type="InterPro" id="IPR000740">
    <property type="entry name" value="GrpE"/>
</dbReference>
<keyword evidence="8" id="KW-1185">Reference proteome</keyword>
<evidence type="ECO:0000256" key="3">
    <source>
        <dbReference type="HAMAP-Rule" id="MF_01151"/>
    </source>
</evidence>
<dbReference type="PRINTS" id="PR00773">
    <property type="entry name" value="GRPEPROTEIN"/>
</dbReference>
<dbReference type="HAMAP" id="MF_01151">
    <property type="entry name" value="GrpE"/>
    <property type="match status" value="1"/>
</dbReference>
<evidence type="ECO:0000313" key="7">
    <source>
        <dbReference type="EMBL" id="TCN73121.1"/>
    </source>
</evidence>
<dbReference type="InterPro" id="IPR013805">
    <property type="entry name" value="GrpE_CC"/>
</dbReference>